<feature type="transmembrane region" description="Helical" evidence="2">
    <location>
        <begin position="385"/>
        <end position="402"/>
    </location>
</feature>
<keyword evidence="2" id="KW-0472">Membrane</keyword>
<accession>A0AA36Y6H5</accession>
<dbReference type="Proteomes" id="UP000018466">
    <property type="component" value="Unassembled WGS sequence"/>
</dbReference>
<reference evidence="3 4" key="1">
    <citation type="submission" date="2011-10" db="EMBL/GenBank/DDBJ databases">
        <title>The Genome Sequence of Lachnospiraceae bacterium ACC2.</title>
        <authorList>
            <consortium name="The Broad Institute Genome Sequencing Platform"/>
            <person name="Earl A."/>
            <person name="Ward D."/>
            <person name="Feldgarden M."/>
            <person name="Gevers D."/>
            <person name="Sizova M."/>
            <person name="Hazen A."/>
            <person name="Epstein S."/>
            <person name="Young S.K."/>
            <person name="Zeng Q."/>
            <person name="Gargeya S."/>
            <person name="Fitzgerald M."/>
            <person name="Haas B."/>
            <person name="Abouelleil A."/>
            <person name="Alvarado L."/>
            <person name="Arachchi H.M."/>
            <person name="Berlin A."/>
            <person name="Brown A."/>
            <person name="Chapman S.B."/>
            <person name="Chen Z."/>
            <person name="Dunbar C."/>
            <person name="Freedman E."/>
            <person name="Gearin G."/>
            <person name="Goldberg J."/>
            <person name="Griggs A."/>
            <person name="Gujja S."/>
            <person name="Heiman D."/>
            <person name="Howarth C."/>
            <person name="Larson L."/>
            <person name="Lui A."/>
            <person name="MacDonald P.J.P."/>
            <person name="Montmayeur A."/>
            <person name="Murphy C."/>
            <person name="Neiman D."/>
            <person name="Pearson M."/>
            <person name="Priest M."/>
            <person name="Roberts A."/>
            <person name="Saif S."/>
            <person name="Shea T."/>
            <person name="Shenoy N."/>
            <person name="Sisk P."/>
            <person name="Stolte C."/>
            <person name="Sykes S."/>
            <person name="Wortman J."/>
            <person name="Nusbaum C."/>
            <person name="Birren B."/>
        </authorList>
    </citation>
    <scope>NUCLEOTIDE SEQUENCE [LARGE SCALE GENOMIC DNA]</scope>
    <source>
        <strain evidence="3 4">ACC2</strain>
    </source>
</reference>
<dbReference type="GeneID" id="86939960"/>
<organism evidence="3 4">
    <name type="scientific">Stomatobaculum longum</name>
    <dbReference type="NCBI Taxonomy" id="796942"/>
    <lineage>
        <taxon>Bacteria</taxon>
        <taxon>Bacillati</taxon>
        <taxon>Bacillota</taxon>
        <taxon>Clostridia</taxon>
        <taxon>Lachnospirales</taxon>
        <taxon>Lachnospiraceae</taxon>
        <taxon>Stomatobaculum</taxon>
    </lineage>
</organism>
<dbReference type="Pfam" id="PF09586">
    <property type="entry name" value="YfhO"/>
    <property type="match status" value="2"/>
</dbReference>
<proteinExistence type="predicted"/>
<feature type="transmembrane region" description="Helical" evidence="2">
    <location>
        <begin position="185"/>
        <end position="212"/>
    </location>
</feature>
<dbReference type="InterPro" id="IPR018580">
    <property type="entry name" value="Uncharacterised_YfhO"/>
</dbReference>
<dbReference type="RefSeq" id="WP_009531996.1">
    <property type="nucleotide sequence ID" value="NZ_JH590861.1"/>
</dbReference>
<keyword evidence="2" id="KW-0812">Transmembrane</keyword>
<dbReference type="PANTHER" id="PTHR38454">
    <property type="entry name" value="INTEGRAL MEMBRANE PROTEIN-RELATED"/>
    <property type="match status" value="1"/>
</dbReference>
<comment type="caution">
    <text evidence="3">The sequence shown here is derived from an EMBL/GenBank/DDBJ whole genome shotgun (WGS) entry which is preliminary data.</text>
</comment>
<feature type="transmembrane region" description="Helical" evidence="2">
    <location>
        <begin position="795"/>
        <end position="813"/>
    </location>
</feature>
<evidence type="ECO:0008006" key="5">
    <source>
        <dbReference type="Google" id="ProtNLM"/>
    </source>
</evidence>
<feature type="region of interest" description="Disordered" evidence="1">
    <location>
        <begin position="853"/>
        <end position="890"/>
    </location>
</feature>
<gene>
    <name evidence="3" type="ORF">HMPREF9623_00161</name>
</gene>
<evidence type="ECO:0000256" key="1">
    <source>
        <dbReference type="SAM" id="MobiDB-lite"/>
    </source>
</evidence>
<name>A0AA36Y6H5_9FIRM</name>
<evidence type="ECO:0000256" key="2">
    <source>
        <dbReference type="SAM" id="Phobius"/>
    </source>
</evidence>
<keyword evidence="4" id="KW-1185">Reference proteome</keyword>
<feature type="transmembrane region" description="Helical" evidence="2">
    <location>
        <begin position="232"/>
        <end position="254"/>
    </location>
</feature>
<feature type="transmembrane region" description="Helical" evidence="2">
    <location>
        <begin position="408"/>
        <end position="426"/>
    </location>
</feature>
<keyword evidence="2" id="KW-1133">Transmembrane helix</keyword>
<evidence type="ECO:0000313" key="3">
    <source>
        <dbReference type="EMBL" id="EHO17977.1"/>
    </source>
</evidence>
<sequence length="890" mass="101841">MTMKQRRSRRRILLLSFFVPLFALLCLFVQRGIFPFGEESFLRTDLYHQYAPFFSEFQYKLQHGGSLLYSWDIGLGVNFTAIYAYYLASPLNWFVVLFPKRYVIEFVTLLIVVKTALSSVSMTYYLLRHSSRDGLFAPIFGILYAFSAYMAAYSWNVMWLDCIVLFPLILLGTEEMVRGESSMKYILCLGLSILSNYYISIMICLFLVFYAVFQAITAELGLAETGKAALRFAIASLIAAGLAAVVLLPEIFALRLTASGEMNFPKTFESYFSIVDMMARQLPFVECEIGLDHWPNVYCGIFTLQLLLLYFSSREVPIKQRVGYALFLLFFFASFSVNVLNYIWHGFHYPNSLPARQSFIFCFLVLYLSFQALERFPRFSPREIFLSFAAVVLFILFAEKLVTEEHFHFWVFYLAFLLAALYGLIFRSYATGQFARELYFCMLLILVTLESTLNLAYTSIPTTSRTEYTADNADIRLLKKSVPETPFVRFKKYERKSKDDGAFLNFHSVSLFSSTADKSLTDFLRSVGCEASVNAYSITGSTPLVDALLDVGYGFVSDERYDESQEEAGRSGSTVLVKNPDTLPLGFVAEHDFTDSWSRTFENPADVQNDLCNLFNTPPVLIAYDTKPNGSQESMTVEQDGLYFAFATNAKANKIKFSSDDKDKTFDNLKRRYLMELGYRKAGEILNFSEISDDKPEPSVVVYRFDFDALKELRQAMLKHGMQIDSYTDNTINAEVEAEGPSLLFTSIPYDKGWTVYVDRKPVKTEKAMDAFLAFRVPSGQHHIHFRYFPEGLKLGAFVSFLSLLALAFFRRFEKNYEQRFRRRVTKRYEALYQEMQEASLRMRAESLAAQQTDAEQAIEPTIEPEEPSTAVSPEAAAEEGVQLVNFDEL</sequence>
<feature type="transmembrane region" description="Helical" evidence="2">
    <location>
        <begin position="438"/>
        <end position="457"/>
    </location>
</feature>
<feature type="transmembrane region" description="Helical" evidence="2">
    <location>
        <begin position="356"/>
        <end position="373"/>
    </location>
</feature>
<feature type="transmembrane region" description="Helical" evidence="2">
    <location>
        <begin position="102"/>
        <end position="127"/>
    </location>
</feature>
<protein>
    <recommendedName>
        <fullName evidence="5">Bacterial membrane protein YfhO</fullName>
    </recommendedName>
</protein>
<evidence type="ECO:0000313" key="4">
    <source>
        <dbReference type="Proteomes" id="UP000018466"/>
    </source>
</evidence>
<dbReference type="PANTHER" id="PTHR38454:SF1">
    <property type="entry name" value="INTEGRAL MEMBRANE PROTEIN"/>
    <property type="match status" value="1"/>
</dbReference>
<dbReference type="EMBL" id="AGEL01000003">
    <property type="protein sequence ID" value="EHO17977.1"/>
    <property type="molecule type" value="Genomic_DNA"/>
</dbReference>
<feature type="transmembrane region" description="Helical" evidence="2">
    <location>
        <begin position="322"/>
        <end position="344"/>
    </location>
</feature>
<feature type="transmembrane region" description="Helical" evidence="2">
    <location>
        <begin position="134"/>
        <end position="151"/>
    </location>
</feature>
<dbReference type="AlphaFoldDB" id="A0AA36Y6H5"/>